<dbReference type="Pfam" id="PF00534">
    <property type="entry name" value="Glycos_transf_1"/>
    <property type="match status" value="1"/>
</dbReference>
<evidence type="ECO:0000256" key="1">
    <source>
        <dbReference type="ARBA" id="ARBA00022679"/>
    </source>
</evidence>
<gene>
    <name evidence="3" type="ordered locus">Aboo_0276</name>
</gene>
<evidence type="ECO:0000259" key="2">
    <source>
        <dbReference type="Pfam" id="PF00534"/>
    </source>
</evidence>
<dbReference type="GO" id="GO:0016757">
    <property type="term" value="F:glycosyltransferase activity"/>
    <property type="evidence" value="ECO:0007669"/>
    <property type="project" value="InterPro"/>
</dbReference>
<dbReference type="PANTHER" id="PTHR46401">
    <property type="entry name" value="GLYCOSYLTRANSFERASE WBBK-RELATED"/>
    <property type="match status" value="1"/>
</dbReference>
<dbReference type="GeneID" id="8827218"/>
<dbReference type="CDD" id="cd03801">
    <property type="entry name" value="GT4_PimA-like"/>
    <property type="match status" value="1"/>
</dbReference>
<dbReference type="STRING" id="439481.Aboo_0276"/>
<accession>B5IDL3</accession>
<evidence type="ECO:0000313" key="4">
    <source>
        <dbReference type="Proteomes" id="UP000001400"/>
    </source>
</evidence>
<dbReference type="SUPFAM" id="SSF53756">
    <property type="entry name" value="UDP-Glycosyltransferase/glycogen phosphorylase"/>
    <property type="match status" value="1"/>
</dbReference>
<dbReference type="eggNOG" id="arCOG01411">
    <property type="taxonomic scope" value="Archaea"/>
</dbReference>
<protein>
    <submittedName>
        <fullName evidence="3">Glycosyl transferase group 1</fullName>
    </submittedName>
</protein>
<sequence>MKILFSGHSIEHYNLGLVNALSKMLNVYIVHNRHIDIQTRQIIIPRIRRSDIPRNLSLIILSKIFDIVHINNAQQSAFLKSDDKLIITEHGCPSTKGLSGSTYKFYNKEIERLIEAYEKGVKIITISKYSAEKLREELGVKVYAYIYHGLIESFRTQKFKELKNETTPLILWVSRFVKAKEPFVFLKSLKLLATKIDFKAYMIGNGPLQRNIQHFISKYELNKNIFIINSIPFKEMPSIYNSASLFIHTNRQEHFGFSILEAMGMGLPVIVPNSGGAQEIANDAGITFEPGDHKDLAEKILEILTDPERYYKYSRKSIERAKFFSWEKAAKEYLEVYKKVGG</sequence>
<proteinExistence type="predicted"/>
<dbReference type="CAZy" id="GT4">
    <property type="family name" value="Glycosyltransferase Family 4"/>
</dbReference>
<dbReference type="AlphaFoldDB" id="B5IDL3"/>
<dbReference type="OrthoDB" id="132546at2157"/>
<dbReference type="RefSeq" id="WP_008084549.1">
    <property type="nucleotide sequence ID" value="NC_013926.1"/>
</dbReference>
<dbReference type="Proteomes" id="UP000001400">
    <property type="component" value="Chromosome"/>
</dbReference>
<reference evidence="3" key="1">
    <citation type="submission" date="2010-02" db="EMBL/GenBank/DDBJ databases">
        <title>Complete sequence of Aciduliprofundum boonei T469.</title>
        <authorList>
            <consortium name="US DOE Joint Genome Institute"/>
            <person name="Lucas S."/>
            <person name="Copeland A."/>
            <person name="Lapidus A."/>
            <person name="Cheng J.-F."/>
            <person name="Bruce D."/>
            <person name="Goodwin L."/>
            <person name="Pitluck S."/>
            <person name="Saunders E."/>
            <person name="Detter J.C."/>
            <person name="Han C."/>
            <person name="Tapia R."/>
            <person name="Land M."/>
            <person name="Hauser L."/>
            <person name="Kyrpides N."/>
            <person name="Mikhailova N."/>
            <person name="Flores G."/>
            <person name="Reysenbach A.-L."/>
            <person name="Woyke T."/>
        </authorList>
    </citation>
    <scope>NUCLEOTIDE SEQUENCE</scope>
    <source>
        <strain evidence="3">T469</strain>
    </source>
</reference>
<name>B5IDL3_ACIB4</name>
<dbReference type="KEGG" id="abi:Aboo_0276"/>
<dbReference type="EMBL" id="CP001941">
    <property type="protein sequence ID" value="ADD08087.1"/>
    <property type="molecule type" value="Genomic_DNA"/>
</dbReference>
<keyword evidence="1 3" id="KW-0808">Transferase</keyword>
<evidence type="ECO:0000313" key="3">
    <source>
        <dbReference type="EMBL" id="ADD08087.1"/>
    </source>
</evidence>
<organism evidence="3 4">
    <name type="scientific">Aciduliprofundum boonei (strain DSM 19572 / T469)</name>
    <dbReference type="NCBI Taxonomy" id="439481"/>
    <lineage>
        <taxon>Archaea</taxon>
        <taxon>Methanobacteriati</taxon>
        <taxon>Thermoplasmatota</taxon>
        <taxon>DHVE2 group</taxon>
        <taxon>Candidatus Aciduliprofundum</taxon>
    </lineage>
</organism>
<dbReference type="PANTHER" id="PTHR46401:SF2">
    <property type="entry name" value="GLYCOSYLTRANSFERASE WBBK-RELATED"/>
    <property type="match status" value="1"/>
</dbReference>
<dbReference type="Gene3D" id="3.40.50.2000">
    <property type="entry name" value="Glycogen Phosphorylase B"/>
    <property type="match status" value="2"/>
</dbReference>
<keyword evidence="4" id="KW-1185">Reference proteome</keyword>
<dbReference type="HOGENOM" id="CLU_009583_2_2_2"/>
<dbReference type="InterPro" id="IPR001296">
    <property type="entry name" value="Glyco_trans_1"/>
</dbReference>
<feature type="domain" description="Glycosyl transferase family 1" evidence="2">
    <location>
        <begin position="155"/>
        <end position="317"/>
    </location>
</feature>